<organism evidence="2 3">
    <name type="scientific">Cinchona calisaya</name>
    <dbReference type="NCBI Taxonomy" id="153742"/>
    <lineage>
        <taxon>Eukaryota</taxon>
        <taxon>Viridiplantae</taxon>
        <taxon>Streptophyta</taxon>
        <taxon>Embryophyta</taxon>
        <taxon>Tracheophyta</taxon>
        <taxon>Spermatophyta</taxon>
        <taxon>Magnoliopsida</taxon>
        <taxon>eudicotyledons</taxon>
        <taxon>Gunneridae</taxon>
        <taxon>Pentapetalae</taxon>
        <taxon>asterids</taxon>
        <taxon>lamiids</taxon>
        <taxon>Gentianales</taxon>
        <taxon>Rubiaceae</taxon>
        <taxon>Cinchonoideae</taxon>
        <taxon>Cinchoneae</taxon>
        <taxon>Cinchona</taxon>
    </lineage>
</organism>
<dbReference type="Proteomes" id="UP001630127">
    <property type="component" value="Unassembled WGS sequence"/>
</dbReference>
<keyword evidence="3" id="KW-1185">Reference proteome</keyword>
<protein>
    <recommendedName>
        <fullName evidence="1">Late blight resistance protein R1A-like N-terminal domain-containing protein</fullName>
    </recommendedName>
</protein>
<evidence type="ECO:0000313" key="2">
    <source>
        <dbReference type="EMBL" id="KAL3502052.1"/>
    </source>
</evidence>
<sequence length="677" mass="77048">MVNTFLDSPLKNLYWIEKNCSLASPSKDQVLTLKQKSRFLRTYLIYRGISSEEAITSTSTSAINNVELEAAFGTATADLSSACSLPPDFEKIDSAVHYALEKVKLCEPEIRKAYVILWEQPCTEVNYPLYPENSVDFIDSILENLEDLLGSKSLVYVMKKTVEILKEKMSFLRNFIDITATKSISDQEMGAFLSNVHVFAISAAYFSNLCWDSQQDQISGCRMDVKISDLIQKIKPSTSDHMEMYIGLLKASIQTGSTTTKMDEITSFVNFLLDNSIDSLKDQIDAIDEELVYLIAFLIDLPDECTVDLKRISTDIKVAAKEAALFPVNEEQVKEMNLVISRLLQKTKLIKAEIILLRLLDSEDTLMFPLKNQMANLHQGLLFLRRFPMDTTDNEDEIDDWKLFSVHLEYVVSESLSLISSCGGSEMTEEDMASELNLSIFRLVVKIKLIKAEVMLVELIKFPEVGLIVHMKDEVEALLEGVKFLRMFLMNPPNEEGEELLVAKSEAMANDAASLIFSFHYHARKEGAASEVNHLLPQLVEKIELLKADIKDTYLQVPNLPKAEGLVVFIGSLSEDRNKVLNQEAKSLAFMKRRIEVLLGDFKFLESFLMDTEELFYEHQELKDVWACITDVARETKYIIDDLLVVVRDDDHLWYFKLWFSFATGDIKLIKAKVMEI</sequence>
<dbReference type="InterPro" id="IPR021929">
    <property type="entry name" value="R1A-like_N"/>
</dbReference>
<name>A0ABD2Y851_9GENT</name>
<gene>
    <name evidence="2" type="ORF">ACH5RR_036501</name>
</gene>
<reference evidence="2 3" key="1">
    <citation type="submission" date="2024-11" db="EMBL/GenBank/DDBJ databases">
        <title>A near-complete genome assembly of Cinchona calisaya.</title>
        <authorList>
            <person name="Lian D.C."/>
            <person name="Zhao X.W."/>
            <person name="Wei L."/>
        </authorList>
    </citation>
    <scope>NUCLEOTIDE SEQUENCE [LARGE SCALE GENOMIC DNA]</scope>
    <source>
        <tissue evidence="2">Nenye</tissue>
    </source>
</reference>
<comment type="caution">
    <text evidence="2">The sequence shown here is derived from an EMBL/GenBank/DDBJ whole genome shotgun (WGS) entry which is preliminary data.</text>
</comment>
<feature type="domain" description="Late blight resistance protein R1A-like N-terminal" evidence="1">
    <location>
        <begin position="102"/>
        <end position="313"/>
    </location>
</feature>
<evidence type="ECO:0000313" key="3">
    <source>
        <dbReference type="Proteomes" id="UP001630127"/>
    </source>
</evidence>
<proteinExistence type="predicted"/>
<dbReference type="Pfam" id="PF12061">
    <property type="entry name" value="NB-LRR"/>
    <property type="match status" value="1"/>
</dbReference>
<dbReference type="EMBL" id="JBJUIK010000015">
    <property type="protein sequence ID" value="KAL3502052.1"/>
    <property type="molecule type" value="Genomic_DNA"/>
</dbReference>
<accession>A0ABD2Y851</accession>
<dbReference type="AlphaFoldDB" id="A0ABD2Y851"/>
<evidence type="ECO:0000259" key="1">
    <source>
        <dbReference type="Pfam" id="PF12061"/>
    </source>
</evidence>